<evidence type="ECO:0000256" key="10">
    <source>
        <dbReference type="ARBA" id="ARBA00047297"/>
    </source>
</evidence>
<protein>
    <recommendedName>
        <fullName evidence="11">Apyrase</fullName>
        <ecNumber evidence="2">3.6.1.5</ecNumber>
    </recommendedName>
</protein>
<dbReference type="GO" id="GO:0090729">
    <property type="term" value="F:toxin activity"/>
    <property type="evidence" value="ECO:0007669"/>
    <property type="project" value="UniProtKB-KW"/>
</dbReference>
<keyword evidence="5 12" id="KW-0479">Metal-binding</keyword>
<dbReference type="GO" id="GO:0030166">
    <property type="term" value="P:proteoglycan biosynthetic process"/>
    <property type="evidence" value="ECO:0007669"/>
    <property type="project" value="TreeGrafter"/>
</dbReference>
<reference evidence="13 14" key="1">
    <citation type="submission" date="2023-03" db="EMBL/GenBank/DDBJ databases">
        <title>Genome insight into feeding habits of ladybird beetles.</title>
        <authorList>
            <person name="Li H.-S."/>
            <person name="Huang Y.-H."/>
            <person name="Pang H."/>
        </authorList>
    </citation>
    <scope>NUCLEOTIDE SEQUENCE [LARGE SCALE GENOMIC DNA]</scope>
    <source>
        <strain evidence="13">SYSU_2023b</strain>
        <tissue evidence="13">Whole body</tissue>
    </source>
</reference>
<dbReference type="GO" id="GO:0004050">
    <property type="term" value="F:apyrase activity"/>
    <property type="evidence" value="ECO:0007669"/>
    <property type="project" value="UniProtKB-EC"/>
</dbReference>
<evidence type="ECO:0000256" key="4">
    <source>
        <dbReference type="ARBA" id="ARBA00022656"/>
    </source>
</evidence>
<evidence type="ECO:0000256" key="11">
    <source>
        <dbReference type="ARBA" id="ARBA00074431"/>
    </source>
</evidence>
<comment type="similarity">
    <text evidence="9">Belongs to the apyrase family.</text>
</comment>
<feature type="binding site" evidence="12">
    <location>
        <position position="115"/>
    </location>
    <ligand>
        <name>Ca(2+)</name>
        <dbReference type="ChEBI" id="CHEBI:29108"/>
    </ligand>
</feature>
<comment type="caution">
    <text evidence="13">The sequence shown here is derived from an EMBL/GenBank/DDBJ whole genome shotgun (WGS) entry which is preliminary data.</text>
</comment>
<evidence type="ECO:0000313" key="14">
    <source>
        <dbReference type="Proteomes" id="UP001431783"/>
    </source>
</evidence>
<keyword evidence="3" id="KW-1201">Platelet aggregation inhibiting toxin</keyword>
<keyword evidence="8" id="KW-1199">Hemostasis impairing toxin</keyword>
<proteinExistence type="inferred from homology"/>
<evidence type="ECO:0000256" key="5">
    <source>
        <dbReference type="ARBA" id="ARBA00022723"/>
    </source>
</evidence>
<dbReference type="GO" id="GO:0045134">
    <property type="term" value="F:UDP phosphatase activity"/>
    <property type="evidence" value="ECO:0007669"/>
    <property type="project" value="TreeGrafter"/>
</dbReference>
<dbReference type="GO" id="GO:0005509">
    <property type="term" value="F:calcium ion binding"/>
    <property type="evidence" value="ECO:0007669"/>
    <property type="project" value="InterPro"/>
</dbReference>
<dbReference type="EMBL" id="JARQZJ010000068">
    <property type="protein sequence ID" value="KAK9881287.1"/>
    <property type="molecule type" value="Genomic_DNA"/>
</dbReference>
<dbReference type="Proteomes" id="UP001431783">
    <property type="component" value="Unassembled WGS sequence"/>
</dbReference>
<comment type="cofactor">
    <cofactor evidence="1 12">
        <name>Ca(2+)</name>
        <dbReference type="ChEBI" id="CHEBI:29108"/>
    </cofactor>
</comment>
<feature type="binding site" evidence="12">
    <location>
        <position position="114"/>
    </location>
    <ligand>
        <name>Ca(2+)</name>
        <dbReference type="ChEBI" id="CHEBI:29108"/>
    </ligand>
</feature>
<dbReference type="InterPro" id="IPR009283">
    <property type="entry name" value="Apyrase"/>
</dbReference>
<keyword evidence="4" id="KW-0800">Toxin</keyword>
<accession>A0AAW1UL79</accession>
<dbReference type="SUPFAM" id="SSF101887">
    <property type="entry name" value="Apyrase"/>
    <property type="match status" value="1"/>
</dbReference>
<evidence type="ECO:0000256" key="3">
    <source>
        <dbReference type="ARBA" id="ARBA00022442"/>
    </source>
</evidence>
<evidence type="ECO:0000256" key="7">
    <source>
        <dbReference type="ARBA" id="ARBA00022837"/>
    </source>
</evidence>
<comment type="catalytic activity">
    <reaction evidence="10">
        <text>a ribonucleoside 5'-triphosphate + 2 H2O = a ribonucleoside 5'-phosphate + 2 phosphate + 2 H(+)</text>
        <dbReference type="Rhea" id="RHEA:36795"/>
        <dbReference type="ChEBI" id="CHEBI:15377"/>
        <dbReference type="ChEBI" id="CHEBI:15378"/>
        <dbReference type="ChEBI" id="CHEBI:43474"/>
        <dbReference type="ChEBI" id="CHEBI:58043"/>
        <dbReference type="ChEBI" id="CHEBI:61557"/>
        <dbReference type="EC" id="3.6.1.5"/>
    </reaction>
    <physiologicalReaction direction="left-to-right" evidence="10">
        <dbReference type="Rhea" id="RHEA:36796"/>
    </physiologicalReaction>
</comment>
<keyword evidence="7 12" id="KW-0106">Calcium</keyword>
<keyword evidence="14" id="KW-1185">Reference proteome</keyword>
<dbReference type="Pfam" id="PF06079">
    <property type="entry name" value="Apyrase"/>
    <property type="match status" value="1"/>
</dbReference>
<dbReference type="EC" id="3.6.1.5" evidence="2"/>
<sequence>MLYYLGIISVIGLFLYYTLPTFDLSSRSNGYNSTYPLTAPVVANHLYTYRIGIIADLDTDSLLPNEKNTWYSLFKKGYLTYDTKSQNIIVSWDKTGPITLKNNYALKGRGMELSELVVYDGKLLTFDDRTGLVFEIAGSNIIPWVLLMDGNGKNSKGFKTEWAAVKDEKLYLGSMGKEWTTATGKFENYNPMWVKVVTKEGAVSHLNWVEEYKNIRKVIGIEWPGYMIHESGLWSDLHQKWFFLPRRCSKERYDEVADERRGCSVLINADAAVKVVRIVKIPNEHITRGFSSFKFLPNTNDEVIVALRTEELEGKTRTFITSFTIHGQVLLEDLLIADNKYEGFEFI</sequence>
<evidence type="ECO:0000256" key="1">
    <source>
        <dbReference type="ARBA" id="ARBA00001913"/>
    </source>
</evidence>
<evidence type="ECO:0000256" key="9">
    <source>
        <dbReference type="ARBA" id="ARBA00025738"/>
    </source>
</evidence>
<feature type="binding site" evidence="12">
    <location>
        <position position="161"/>
    </location>
    <ligand>
        <name>Ca(2+)</name>
        <dbReference type="ChEBI" id="CHEBI:29108"/>
    </ligand>
</feature>
<feature type="binding site" evidence="12">
    <location>
        <position position="230"/>
    </location>
    <ligand>
        <name>Ca(2+)</name>
        <dbReference type="ChEBI" id="CHEBI:29108"/>
    </ligand>
</feature>
<keyword evidence="6" id="KW-0378">Hydrolase</keyword>
<feature type="binding site" evidence="12">
    <location>
        <position position="291"/>
    </location>
    <ligand>
        <name>Ca(2+)</name>
        <dbReference type="ChEBI" id="CHEBI:29108"/>
    </ligand>
</feature>
<organism evidence="13 14">
    <name type="scientific">Henosepilachna vigintioctopunctata</name>
    <dbReference type="NCBI Taxonomy" id="420089"/>
    <lineage>
        <taxon>Eukaryota</taxon>
        <taxon>Metazoa</taxon>
        <taxon>Ecdysozoa</taxon>
        <taxon>Arthropoda</taxon>
        <taxon>Hexapoda</taxon>
        <taxon>Insecta</taxon>
        <taxon>Pterygota</taxon>
        <taxon>Neoptera</taxon>
        <taxon>Endopterygota</taxon>
        <taxon>Coleoptera</taxon>
        <taxon>Polyphaga</taxon>
        <taxon>Cucujiformia</taxon>
        <taxon>Coccinelloidea</taxon>
        <taxon>Coccinellidae</taxon>
        <taxon>Epilachninae</taxon>
        <taxon>Epilachnini</taxon>
        <taxon>Henosepilachna</taxon>
    </lineage>
</organism>
<evidence type="ECO:0000256" key="6">
    <source>
        <dbReference type="ARBA" id="ARBA00022801"/>
    </source>
</evidence>
<feature type="binding site" evidence="12">
    <location>
        <position position="342"/>
    </location>
    <ligand>
        <name>Ca(2+)</name>
        <dbReference type="ChEBI" id="CHEBI:29108"/>
    </ligand>
</feature>
<dbReference type="PANTHER" id="PTHR13023:SF3">
    <property type="entry name" value="SOLUBLE CALCIUM-ACTIVATED NUCLEOTIDASE 1"/>
    <property type="match status" value="1"/>
</dbReference>
<evidence type="ECO:0000256" key="8">
    <source>
        <dbReference type="ARBA" id="ARBA00023240"/>
    </source>
</evidence>
<dbReference type="GO" id="GO:0004382">
    <property type="term" value="F:GDP phosphatase activity"/>
    <property type="evidence" value="ECO:0007669"/>
    <property type="project" value="TreeGrafter"/>
</dbReference>
<evidence type="ECO:0000256" key="12">
    <source>
        <dbReference type="PIRSR" id="PIRSR609283-1"/>
    </source>
</evidence>
<dbReference type="FunFam" id="2.120.10.100:FF:000001">
    <property type="entry name" value="Soluble calcium-activated nucleotidase 1"/>
    <property type="match status" value="1"/>
</dbReference>
<evidence type="ECO:0000313" key="13">
    <source>
        <dbReference type="EMBL" id="KAK9881287.1"/>
    </source>
</evidence>
<dbReference type="AlphaFoldDB" id="A0AAW1UL79"/>
<dbReference type="InterPro" id="IPR036258">
    <property type="entry name" value="Apyrase_sf"/>
</dbReference>
<name>A0AAW1UL79_9CUCU</name>
<dbReference type="Gene3D" id="2.120.10.100">
    <property type="entry name" value="Apyrase"/>
    <property type="match status" value="1"/>
</dbReference>
<evidence type="ECO:0000256" key="2">
    <source>
        <dbReference type="ARBA" id="ARBA00012148"/>
    </source>
</evidence>
<gene>
    <name evidence="13" type="ORF">WA026_015408</name>
</gene>
<dbReference type="PANTHER" id="PTHR13023">
    <property type="entry name" value="APYRASE"/>
    <property type="match status" value="1"/>
</dbReference>